<organism evidence="1 2">
    <name type="scientific">Batillaria attramentaria</name>
    <dbReference type="NCBI Taxonomy" id="370345"/>
    <lineage>
        <taxon>Eukaryota</taxon>
        <taxon>Metazoa</taxon>
        <taxon>Spiralia</taxon>
        <taxon>Lophotrochozoa</taxon>
        <taxon>Mollusca</taxon>
        <taxon>Gastropoda</taxon>
        <taxon>Caenogastropoda</taxon>
        <taxon>Sorbeoconcha</taxon>
        <taxon>Cerithioidea</taxon>
        <taxon>Batillariidae</taxon>
        <taxon>Batillaria</taxon>
    </lineage>
</organism>
<reference evidence="1 2" key="1">
    <citation type="journal article" date="2023" name="Sci. Data">
        <title>Genome assembly of the Korean intertidal mud-creeper Batillaria attramentaria.</title>
        <authorList>
            <person name="Patra A.K."/>
            <person name="Ho P.T."/>
            <person name="Jun S."/>
            <person name="Lee S.J."/>
            <person name="Kim Y."/>
            <person name="Won Y.J."/>
        </authorList>
    </citation>
    <scope>NUCLEOTIDE SEQUENCE [LARGE SCALE GENOMIC DNA]</scope>
    <source>
        <strain evidence="1">Wonlab-2016</strain>
    </source>
</reference>
<dbReference type="Proteomes" id="UP001519460">
    <property type="component" value="Unassembled WGS sequence"/>
</dbReference>
<accession>A0ABD0LYS6</accession>
<keyword evidence="2" id="KW-1185">Reference proteome</keyword>
<feature type="non-terminal residue" evidence="1">
    <location>
        <position position="129"/>
    </location>
</feature>
<protein>
    <submittedName>
        <fullName evidence="1">Uncharacterized protein</fullName>
    </submittedName>
</protein>
<gene>
    <name evidence="1" type="ORF">BaRGS_00004112</name>
</gene>
<proteinExistence type="predicted"/>
<dbReference type="AlphaFoldDB" id="A0ABD0LYS6"/>
<evidence type="ECO:0000313" key="2">
    <source>
        <dbReference type="Proteomes" id="UP001519460"/>
    </source>
</evidence>
<dbReference type="EMBL" id="JACVVK020000014">
    <property type="protein sequence ID" value="KAK7504626.1"/>
    <property type="molecule type" value="Genomic_DNA"/>
</dbReference>
<sequence length="129" mass="14312">MITHRTSEGYEFTRLNSTVLTLMSSLAAQSRSFCKLENVNKPIPFESAKRQRSHNYKKKALEISALKMTNMPPVKTRDAKHEGNIFFPSGNVAGNDGLLGACCLEVGLPTIRDAMGIAVLSSYRFFVIK</sequence>
<name>A0ABD0LYS6_9CAEN</name>
<evidence type="ECO:0000313" key="1">
    <source>
        <dbReference type="EMBL" id="KAK7504626.1"/>
    </source>
</evidence>
<comment type="caution">
    <text evidence="1">The sequence shown here is derived from an EMBL/GenBank/DDBJ whole genome shotgun (WGS) entry which is preliminary data.</text>
</comment>